<organism evidence="1 2">
    <name type="scientific">Euplotes crassus</name>
    <dbReference type="NCBI Taxonomy" id="5936"/>
    <lineage>
        <taxon>Eukaryota</taxon>
        <taxon>Sar</taxon>
        <taxon>Alveolata</taxon>
        <taxon>Ciliophora</taxon>
        <taxon>Intramacronucleata</taxon>
        <taxon>Spirotrichea</taxon>
        <taxon>Hypotrichia</taxon>
        <taxon>Euplotida</taxon>
        <taxon>Euplotidae</taxon>
        <taxon>Moneuplotes</taxon>
    </lineage>
</organism>
<name>A0AAD1X9L5_EUPCR</name>
<dbReference type="EMBL" id="CAMPGE010003633">
    <property type="protein sequence ID" value="CAI2362475.1"/>
    <property type="molecule type" value="Genomic_DNA"/>
</dbReference>
<keyword evidence="2" id="KW-1185">Reference proteome</keyword>
<sequence>MEQANKTQRNSQLWRNLDTGKYYYISDKGVQRLVKGNGASIPKFCCTVSGVSKSLRTLKKPGSIPKFPGCKEMILNCKKKSEVMKLIHSEKIITILSERNKKEFQSNSKIHETNHRRFSLSQALDGDTFRSVRQENKSREGSRKRRCEFITCLKKSKTLSQANLKKSLKSPAPHFKAARMMDNRPKTLEEYGKRNIKEFKHQNKLHNKRKVVKNKVIQDFFKKYKNPHMRRLANPFHLTPTEEYMLKNEIEMAKFIPNTSIAQKQGKKLNSYMSMDLVEISKEKIATPIKPHQKEDIYLNKLVSQNLKDTESFCSDDPRYGFDEDHKVASSDFVAKNYKDLKRKEEILKELDRKRNQKKRVPLEPDRFGDVKAETGGGLWMKDKEERQKVNPEYEQKERFYREKERRFLEQRRQGNVLKNLSLNQDLKIMNKKLDKMLRDKIF</sequence>
<comment type="caution">
    <text evidence="1">The sequence shown here is derived from an EMBL/GenBank/DDBJ whole genome shotgun (WGS) entry which is preliminary data.</text>
</comment>
<accession>A0AAD1X9L5</accession>
<proteinExistence type="predicted"/>
<reference evidence="1" key="1">
    <citation type="submission" date="2023-07" db="EMBL/GenBank/DDBJ databases">
        <authorList>
            <consortium name="AG Swart"/>
            <person name="Singh M."/>
            <person name="Singh A."/>
            <person name="Seah K."/>
            <person name="Emmerich C."/>
        </authorList>
    </citation>
    <scope>NUCLEOTIDE SEQUENCE</scope>
    <source>
        <strain evidence="1">DP1</strain>
    </source>
</reference>
<dbReference type="Proteomes" id="UP001295684">
    <property type="component" value="Unassembled WGS sequence"/>
</dbReference>
<protein>
    <submittedName>
        <fullName evidence="1">Uncharacterized protein</fullName>
    </submittedName>
</protein>
<gene>
    <name evidence="1" type="ORF">ECRASSUSDP1_LOCUS3798</name>
</gene>
<evidence type="ECO:0000313" key="1">
    <source>
        <dbReference type="EMBL" id="CAI2362475.1"/>
    </source>
</evidence>
<evidence type="ECO:0000313" key="2">
    <source>
        <dbReference type="Proteomes" id="UP001295684"/>
    </source>
</evidence>
<dbReference type="AlphaFoldDB" id="A0AAD1X9L5"/>